<dbReference type="Proteomes" id="UP000013911">
    <property type="component" value="Unassembled WGS sequence"/>
</dbReference>
<dbReference type="RefSeq" id="WP_010861242.1">
    <property type="nucleotide sequence ID" value="NZ_KB933411.1"/>
</dbReference>
<keyword evidence="3" id="KW-0309">Germination</keyword>
<evidence type="ECO:0000259" key="10">
    <source>
        <dbReference type="Pfam" id="PF25198"/>
    </source>
</evidence>
<dbReference type="PANTHER" id="PTHR35789">
    <property type="entry name" value="SPORE GERMINATION PROTEIN B3"/>
    <property type="match status" value="1"/>
</dbReference>
<dbReference type="InterPro" id="IPR046953">
    <property type="entry name" value="Spore_GerAC-like_C"/>
</dbReference>
<keyword evidence="7" id="KW-0449">Lipoprotein</keyword>
<evidence type="ECO:0000256" key="1">
    <source>
        <dbReference type="ARBA" id="ARBA00004635"/>
    </source>
</evidence>
<evidence type="ECO:0000256" key="5">
    <source>
        <dbReference type="ARBA" id="ARBA00023136"/>
    </source>
</evidence>
<feature type="signal peptide" evidence="8">
    <location>
        <begin position="1"/>
        <end position="23"/>
    </location>
</feature>
<organism evidence="11 12">
    <name type="scientific">Lysinibacillus sphaericus OT4b.31</name>
    <dbReference type="NCBI Taxonomy" id="1285586"/>
    <lineage>
        <taxon>Bacteria</taxon>
        <taxon>Bacillati</taxon>
        <taxon>Bacillota</taxon>
        <taxon>Bacilli</taxon>
        <taxon>Bacillales</taxon>
        <taxon>Bacillaceae</taxon>
        <taxon>Lysinibacillus</taxon>
    </lineage>
</organism>
<feature type="domain" description="Spore germination protein N-terminal" evidence="10">
    <location>
        <begin position="23"/>
        <end position="198"/>
    </location>
</feature>
<evidence type="ECO:0000256" key="3">
    <source>
        <dbReference type="ARBA" id="ARBA00022544"/>
    </source>
</evidence>
<dbReference type="PATRIC" id="fig|1285586.5.peg.4526"/>
<dbReference type="PROSITE" id="PS51257">
    <property type="entry name" value="PROKAR_LIPOPROTEIN"/>
    <property type="match status" value="1"/>
</dbReference>
<dbReference type="InterPro" id="IPR038501">
    <property type="entry name" value="Spore_GerAC_C_sf"/>
</dbReference>
<dbReference type="PANTHER" id="PTHR35789:SF1">
    <property type="entry name" value="SPORE GERMINATION PROTEIN B3"/>
    <property type="match status" value="1"/>
</dbReference>
<comment type="similarity">
    <text evidence="2">Belongs to the GerABKC lipoprotein family.</text>
</comment>
<dbReference type="GO" id="GO:0009847">
    <property type="term" value="P:spore germination"/>
    <property type="evidence" value="ECO:0007669"/>
    <property type="project" value="InterPro"/>
</dbReference>
<dbReference type="EMBL" id="AQPX01000036">
    <property type="protein sequence ID" value="EON70373.1"/>
    <property type="molecule type" value="Genomic_DNA"/>
</dbReference>
<keyword evidence="5" id="KW-0472">Membrane</keyword>
<evidence type="ECO:0000256" key="8">
    <source>
        <dbReference type="SAM" id="SignalP"/>
    </source>
</evidence>
<evidence type="ECO:0000256" key="7">
    <source>
        <dbReference type="ARBA" id="ARBA00023288"/>
    </source>
</evidence>
<sequence length="385" mass="44087">MKKKIIFLASLTLILLLSGCWDVSEPQRMYYVHGVGIDIKDNQYEVYLQLINYANVAKSETASPPGPKAEIGHAKGKTMEEAIYKLYDSIDLEVFWGHMSYLILSEEALKSEHVISIFDSFIRFRETRYQIYVQCTQEPLEEILLVTPILDKSITSSKLSSPLTTSSFEASVEPVNFRNLILDLNEPSHEVKLPLISINKNWRDSEEESSPETHLEGIGILSKDGFKGIIKGDATRGTQWMQQQTSRGDLTITLDSSEKDYLTVDLEKHKLEVKPIVKDNEVQFEIDVIVDATINGFKGKVTSDEIRKGIIKKVKEEIKKTYEEGLKIDTDIYRLSEYLYRYNIKKWKKLEKDGKVPLTKDSISNINVHVNKINPGRKTFQETIK</sequence>
<name>R7Z8D6_LYSSH</name>
<dbReference type="Pfam" id="PF25198">
    <property type="entry name" value="Spore_GerAC_N"/>
    <property type="match status" value="1"/>
</dbReference>
<dbReference type="GO" id="GO:0016020">
    <property type="term" value="C:membrane"/>
    <property type="evidence" value="ECO:0007669"/>
    <property type="project" value="UniProtKB-SubCell"/>
</dbReference>
<evidence type="ECO:0000313" key="11">
    <source>
        <dbReference type="EMBL" id="EON70373.1"/>
    </source>
</evidence>
<gene>
    <name evidence="11" type="ORF">H131_21717</name>
</gene>
<dbReference type="HOGENOM" id="CLU_051140_2_0_9"/>
<comment type="caution">
    <text evidence="11">The sequence shown here is derived from an EMBL/GenBank/DDBJ whole genome shotgun (WGS) entry which is preliminary data.</text>
</comment>
<reference evidence="11 12" key="1">
    <citation type="submission" date="2013-04" db="EMBL/GenBank/DDBJ databases">
        <title>Draft genome of the heavy metal tolerant bacterium Lysinibacillus sphaericus strain OT4b.31.</title>
        <authorList>
            <person name="Pena-Montenegro T.D."/>
            <person name="Dussan J."/>
        </authorList>
    </citation>
    <scope>NUCLEOTIDE SEQUENCE [LARGE SCALE GENOMIC DNA]</scope>
    <source>
        <strain evidence="11 12">OT4b.31</strain>
    </source>
</reference>
<dbReference type="eggNOG" id="ENOG502ZA3G">
    <property type="taxonomic scope" value="Bacteria"/>
</dbReference>
<evidence type="ECO:0000256" key="6">
    <source>
        <dbReference type="ARBA" id="ARBA00023139"/>
    </source>
</evidence>
<dbReference type="InterPro" id="IPR008844">
    <property type="entry name" value="Spore_GerAC-like"/>
</dbReference>
<keyword evidence="6" id="KW-0564">Palmitate</keyword>
<evidence type="ECO:0000256" key="4">
    <source>
        <dbReference type="ARBA" id="ARBA00022729"/>
    </source>
</evidence>
<proteinExistence type="inferred from homology"/>
<feature type="domain" description="Spore germination GerAC-like C-terminal" evidence="9">
    <location>
        <begin position="217"/>
        <end position="371"/>
    </location>
</feature>
<dbReference type="OrthoDB" id="2380468at2"/>
<keyword evidence="4 8" id="KW-0732">Signal</keyword>
<dbReference type="AlphaFoldDB" id="R7Z8D6"/>
<protein>
    <submittedName>
        <fullName evidence="11">Spore germination protein</fullName>
    </submittedName>
</protein>
<dbReference type="Gene3D" id="3.30.300.210">
    <property type="entry name" value="Nutrient germinant receptor protein C, domain 3"/>
    <property type="match status" value="1"/>
</dbReference>
<dbReference type="Pfam" id="PF05504">
    <property type="entry name" value="Spore_GerAC"/>
    <property type="match status" value="1"/>
</dbReference>
<accession>R7Z8D6</accession>
<dbReference type="InterPro" id="IPR057336">
    <property type="entry name" value="GerAC_N"/>
</dbReference>
<evidence type="ECO:0000313" key="12">
    <source>
        <dbReference type="Proteomes" id="UP000013911"/>
    </source>
</evidence>
<dbReference type="NCBIfam" id="TIGR02887">
    <property type="entry name" value="spore_ger_x_C"/>
    <property type="match status" value="1"/>
</dbReference>
<evidence type="ECO:0000259" key="9">
    <source>
        <dbReference type="Pfam" id="PF05504"/>
    </source>
</evidence>
<comment type="subcellular location">
    <subcellularLocation>
        <location evidence="1">Membrane</location>
        <topology evidence="1">Lipid-anchor</topology>
    </subcellularLocation>
</comment>
<feature type="chain" id="PRO_5039185190" evidence="8">
    <location>
        <begin position="24"/>
        <end position="385"/>
    </location>
</feature>
<evidence type="ECO:0000256" key="2">
    <source>
        <dbReference type="ARBA" id="ARBA00007886"/>
    </source>
</evidence>